<accession>A0A4Q8LBS1</accession>
<dbReference type="OrthoDB" id="5988104at2"/>
<dbReference type="AlphaFoldDB" id="A0A4Q8LBS1"/>
<dbReference type="EMBL" id="SHMC01000003">
    <property type="protein sequence ID" value="TAA25824.1"/>
    <property type="molecule type" value="Genomic_DNA"/>
</dbReference>
<comment type="caution">
    <text evidence="2">The sequence shown here is derived from an EMBL/GenBank/DDBJ whole genome shotgun (WGS) entry which is preliminary data.</text>
</comment>
<evidence type="ECO:0000313" key="3">
    <source>
        <dbReference type="Proteomes" id="UP000292627"/>
    </source>
</evidence>
<gene>
    <name evidence="2" type="ORF">EA660_10370</name>
</gene>
<protein>
    <submittedName>
        <fullName evidence="2">Uncharacterized protein</fullName>
    </submittedName>
</protein>
<name>A0A4Q8LBS1_9GAMM</name>
<evidence type="ECO:0000313" key="2">
    <source>
        <dbReference type="EMBL" id="TAA25824.1"/>
    </source>
</evidence>
<sequence>MLASLLSTLLAAAAATAPAARTVTVQTQVPAHCLALYQDAPHGSHLLVSADTLQALAEERGDGLPLDARMVRIMGKRAKAVLAAAKDQPADAQGCQPVSLAPLHDAGYVAIPLIEAGRVAVWSAQSNALAATLRIRQDGCGLDAPAGGFSATIDGEATAFFAMITCVT</sequence>
<evidence type="ECO:0000256" key="1">
    <source>
        <dbReference type="SAM" id="SignalP"/>
    </source>
</evidence>
<dbReference type="RefSeq" id="WP_130551441.1">
    <property type="nucleotide sequence ID" value="NZ_SHMC01000003.1"/>
</dbReference>
<reference evidence="2 3" key="1">
    <citation type="submission" date="2019-02" db="EMBL/GenBank/DDBJ databases">
        <title>WGS of Pseudoxanthomonas species novum from clinical isolates.</title>
        <authorList>
            <person name="Bernier A.-M."/>
            <person name="Bernard K."/>
            <person name="Vachon A."/>
        </authorList>
    </citation>
    <scope>NUCLEOTIDE SEQUENCE [LARGE SCALE GENOMIC DNA]</scope>
    <source>
        <strain evidence="2 3">NML171200</strain>
    </source>
</reference>
<organism evidence="2 3">
    <name type="scientific">Pseudoxanthomonas winnipegensis</name>
    <dbReference type="NCBI Taxonomy" id="2480810"/>
    <lineage>
        <taxon>Bacteria</taxon>
        <taxon>Pseudomonadati</taxon>
        <taxon>Pseudomonadota</taxon>
        <taxon>Gammaproteobacteria</taxon>
        <taxon>Lysobacterales</taxon>
        <taxon>Lysobacteraceae</taxon>
        <taxon>Pseudoxanthomonas</taxon>
    </lineage>
</organism>
<keyword evidence="1" id="KW-0732">Signal</keyword>
<feature type="chain" id="PRO_5020419604" evidence="1">
    <location>
        <begin position="20"/>
        <end position="168"/>
    </location>
</feature>
<feature type="signal peptide" evidence="1">
    <location>
        <begin position="1"/>
        <end position="19"/>
    </location>
</feature>
<dbReference type="Proteomes" id="UP000292627">
    <property type="component" value="Unassembled WGS sequence"/>
</dbReference>
<proteinExistence type="predicted"/>